<evidence type="ECO:0000313" key="2">
    <source>
        <dbReference type="EMBL" id="SCZ51381.1"/>
    </source>
</evidence>
<name>A0A1G5PQ93_9RHOB</name>
<dbReference type="InterPro" id="IPR003779">
    <property type="entry name" value="CMD-like"/>
</dbReference>
<dbReference type="InterPro" id="IPR029032">
    <property type="entry name" value="AhpD-like"/>
</dbReference>
<proteinExistence type="predicted"/>
<sequence>MKKDFAPISDQDWPLEIADMLSGFAGGLNVYRTMAHHPALLKAWSELREHVVNQTSLGAERSEVVILRTGVRLGSCYEWHQHIVRARKSGLDDTRIARLGGPLDGIKGDDAILSKAVDELFSNNSLTEPTLTELRLLIGKRGILDLIATVGFYVTLGFTLNTFEVPLDDDISDELSKNPLARLDSK</sequence>
<dbReference type="GO" id="GO:0051920">
    <property type="term" value="F:peroxiredoxin activity"/>
    <property type="evidence" value="ECO:0007669"/>
    <property type="project" value="InterPro"/>
</dbReference>
<feature type="domain" description="Carboxymuconolactone decarboxylase-like" evidence="1">
    <location>
        <begin position="38"/>
        <end position="99"/>
    </location>
</feature>
<reference evidence="2 3" key="1">
    <citation type="submission" date="2016-10" db="EMBL/GenBank/DDBJ databases">
        <authorList>
            <person name="de Groot N.N."/>
        </authorList>
    </citation>
    <scope>NUCLEOTIDE SEQUENCE [LARGE SCALE GENOMIC DNA]</scope>
    <source>
        <strain evidence="2 3">U95</strain>
    </source>
</reference>
<dbReference type="Gene3D" id="1.20.1290.10">
    <property type="entry name" value="AhpD-like"/>
    <property type="match status" value="1"/>
</dbReference>
<dbReference type="AlphaFoldDB" id="A0A1G5PQ93"/>
<keyword evidence="2" id="KW-0560">Oxidoreductase</keyword>
<dbReference type="RefSeq" id="WP_090215535.1">
    <property type="nucleotide sequence ID" value="NZ_CANMPF010000023.1"/>
</dbReference>
<dbReference type="EMBL" id="FMWG01000001">
    <property type="protein sequence ID" value="SCZ51381.1"/>
    <property type="molecule type" value="Genomic_DNA"/>
</dbReference>
<accession>A0A1G5PQ93</accession>
<dbReference type="SUPFAM" id="SSF69118">
    <property type="entry name" value="AhpD-like"/>
    <property type="match status" value="1"/>
</dbReference>
<dbReference type="Proteomes" id="UP000198767">
    <property type="component" value="Unassembled WGS sequence"/>
</dbReference>
<protein>
    <submittedName>
        <fullName evidence="2">Alkylhydroperoxidase family enzyme, contains CxxC motif</fullName>
    </submittedName>
</protein>
<keyword evidence="3" id="KW-1185">Reference proteome</keyword>
<dbReference type="PANTHER" id="PTHR34846">
    <property type="entry name" value="4-CARBOXYMUCONOLACTONE DECARBOXYLASE FAMILY PROTEIN (AFU_ORTHOLOGUE AFUA_6G11590)"/>
    <property type="match status" value="1"/>
</dbReference>
<evidence type="ECO:0000313" key="3">
    <source>
        <dbReference type="Proteomes" id="UP000198767"/>
    </source>
</evidence>
<dbReference type="Pfam" id="PF02627">
    <property type="entry name" value="CMD"/>
    <property type="match status" value="1"/>
</dbReference>
<dbReference type="PANTHER" id="PTHR34846:SF11">
    <property type="entry name" value="4-CARBOXYMUCONOLACTONE DECARBOXYLASE FAMILY PROTEIN (AFU_ORTHOLOGUE AFUA_6G11590)"/>
    <property type="match status" value="1"/>
</dbReference>
<dbReference type="STRING" id="1156985.SAMN04488118_101469"/>
<dbReference type="OrthoDB" id="4704294at2"/>
<gene>
    <name evidence="2" type="ORF">SAMN04488118_101469</name>
</gene>
<organism evidence="2 3">
    <name type="scientific">Epibacterium ulvae</name>
    <dbReference type="NCBI Taxonomy" id="1156985"/>
    <lineage>
        <taxon>Bacteria</taxon>
        <taxon>Pseudomonadati</taxon>
        <taxon>Pseudomonadota</taxon>
        <taxon>Alphaproteobacteria</taxon>
        <taxon>Rhodobacterales</taxon>
        <taxon>Roseobacteraceae</taxon>
        <taxon>Epibacterium</taxon>
    </lineage>
</organism>
<evidence type="ECO:0000259" key="1">
    <source>
        <dbReference type="Pfam" id="PF02627"/>
    </source>
</evidence>
<keyword evidence="2" id="KW-0575">Peroxidase</keyword>